<evidence type="ECO:0000313" key="7">
    <source>
        <dbReference type="EMBL" id="REG11272.1"/>
    </source>
</evidence>
<feature type="transmembrane region" description="Helical" evidence="5">
    <location>
        <begin position="30"/>
        <end position="54"/>
    </location>
</feature>
<organism evidence="7 8">
    <name type="scientific">Pelolinea submarina</name>
    <dbReference type="NCBI Taxonomy" id="913107"/>
    <lineage>
        <taxon>Bacteria</taxon>
        <taxon>Bacillati</taxon>
        <taxon>Chloroflexota</taxon>
        <taxon>Anaerolineae</taxon>
        <taxon>Anaerolineales</taxon>
        <taxon>Anaerolineaceae</taxon>
        <taxon>Pelolinea</taxon>
    </lineage>
</organism>
<evidence type="ECO:0000256" key="4">
    <source>
        <dbReference type="ARBA" id="ARBA00023136"/>
    </source>
</evidence>
<reference evidence="7 8" key="1">
    <citation type="submission" date="2018-08" db="EMBL/GenBank/DDBJ databases">
        <title>Genomic Encyclopedia of Type Strains, Phase IV (KMG-IV): sequencing the most valuable type-strain genomes for metagenomic binning, comparative biology and taxonomic classification.</title>
        <authorList>
            <person name="Goeker M."/>
        </authorList>
    </citation>
    <scope>NUCLEOTIDE SEQUENCE [LARGE SCALE GENOMIC DNA]</scope>
    <source>
        <strain evidence="7 8">DSM 23923</strain>
    </source>
</reference>
<dbReference type="GO" id="GO:0043190">
    <property type="term" value="C:ATP-binding cassette (ABC) transporter complex"/>
    <property type="evidence" value="ECO:0007669"/>
    <property type="project" value="InterPro"/>
</dbReference>
<dbReference type="PRINTS" id="PR00164">
    <property type="entry name" value="ABC2TRNSPORT"/>
</dbReference>
<gene>
    <name evidence="7" type="ORF">DFR64_1150</name>
</gene>
<keyword evidence="5" id="KW-0813">Transport</keyword>
<feature type="transmembrane region" description="Helical" evidence="5">
    <location>
        <begin position="232"/>
        <end position="251"/>
    </location>
</feature>
<keyword evidence="5" id="KW-1003">Cell membrane</keyword>
<comment type="similarity">
    <text evidence="5">Belongs to the ABC-2 integral membrane protein family.</text>
</comment>
<dbReference type="EMBL" id="QUMS01000001">
    <property type="protein sequence ID" value="REG11272.1"/>
    <property type="molecule type" value="Genomic_DNA"/>
</dbReference>
<keyword evidence="8" id="KW-1185">Reference proteome</keyword>
<dbReference type="InterPro" id="IPR013525">
    <property type="entry name" value="ABC2_TM"/>
</dbReference>
<evidence type="ECO:0000313" key="8">
    <source>
        <dbReference type="Proteomes" id="UP000256388"/>
    </source>
</evidence>
<protein>
    <recommendedName>
        <fullName evidence="5">Transport permease protein</fullName>
    </recommendedName>
</protein>
<feature type="transmembrane region" description="Helical" evidence="5">
    <location>
        <begin position="143"/>
        <end position="163"/>
    </location>
</feature>
<dbReference type="Proteomes" id="UP000256388">
    <property type="component" value="Unassembled WGS sequence"/>
</dbReference>
<dbReference type="PANTHER" id="PTHR43229">
    <property type="entry name" value="NODULATION PROTEIN J"/>
    <property type="match status" value="1"/>
</dbReference>
<feature type="transmembrane region" description="Helical" evidence="5">
    <location>
        <begin position="175"/>
        <end position="194"/>
    </location>
</feature>
<evidence type="ECO:0000259" key="6">
    <source>
        <dbReference type="PROSITE" id="PS51012"/>
    </source>
</evidence>
<comment type="subcellular location">
    <subcellularLocation>
        <location evidence="5">Cell membrane</location>
        <topology evidence="5">Multi-pass membrane protein</topology>
    </subcellularLocation>
    <subcellularLocation>
        <location evidence="1">Membrane</location>
        <topology evidence="1">Multi-pass membrane protein</topology>
    </subcellularLocation>
</comment>
<name>A0A347ZS82_9CHLR</name>
<keyword evidence="3 5" id="KW-1133">Transmembrane helix</keyword>
<sequence>MLNRLTTNTRIFFEGAYYSYKALFRWLRPATYLASEVFAPLTMMIFFVYIGAYASGSNSASFYVIGNSLIFAASSGIFGVTMSVGGERWSGTLPYLFGSPANRWAMFVGRAVMHVLNGMLGVFIGLGWGILLFKLDLSHTDPLALLLTILITTFSTSGLGLLMGCLSLITRNVMLVNNTVYFLLLVFSGANIPVGDLPRWMQVISQGLPLTRGVACARTIIDGGSLADVLPLLQVEFLIGVILTILGYFLFKIFEIEAKRMGTLDIF</sequence>
<dbReference type="PROSITE" id="PS51012">
    <property type="entry name" value="ABC_TM2"/>
    <property type="match status" value="1"/>
</dbReference>
<comment type="caution">
    <text evidence="7">The sequence shown here is derived from an EMBL/GenBank/DDBJ whole genome shotgun (WGS) entry which is preliminary data.</text>
</comment>
<dbReference type="InterPro" id="IPR000412">
    <property type="entry name" value="ABC_2_transport"/>
</dbReference>
<feature type="domain" description="ABC transmembrane type-2" evidence="6">
    <location>
        <begin position="30"/>
        <end position="254"/>
    </location>
</feature>
<evidence type="ECO:0000256" key="3">
    <source>
        <dbReference type="ARBA" id="ARBA00022989"/>
    </source>
</evidence>
<dbReference type="AlphaFoldDB" id="A0A347ZS82"/>
<accession>A0A347ZS82</accession>
<dbReference type="Pfam" id="PF01061">
    <property type="entry name" value="ABC2_membrane"/>
    <property type="match status" value="1"/>
</dbReference>
<dbReference type="RefSeq" id="WP_116224410.1">
    <property type="nucleotide sequence ID" value="NZ_AP018437.1"/>
</dbReference>
<evidence type="ECO:0000256" key="2">
    <source>
        <dbReference type="ARBA" id="ARBA00022692"/>
    </source>
</evidence>
<feature type="transmembrane region" description="Helical" evidence="5">
    <location>
        <begin position="60"/>
        <end position="86"/>
    </location>
</feature>
<dbReference type="InterPro" id="IPR047817">
    <property type="entry name" value="ABC2_TM_bact-type"/>
</dbReference>
<feature type="transmembrane region" description="Helical" evidence="5">
    <location>
        <begin position="107"/>
        <end position="131"/>
    </location>
</feature>
<dbReference type="PANTHER" id="PTHR43229:SF6">
    <property type="entry name" value="ABC-TYPE MULTIDRUG TRANSPORT SYSTEM, PERMEASE COMPONENT"/>
    <property type="match status" value="1"/>
</dbReference>
<dbReference type="OrthoDB" id="9774717at2"/>
<proteinExistence type="inferred from homology"/>
<evidence type="ECO:0000256" key="1">
    <source>
        <dbReference type="ARBA" id="ARBA00004141"/>
    </source>
</evidence>
<evidence type="ECO:0000256" key="5">
    <source>
        <dbReference type="RuleBase" id="RU361157"/>
    </source>
</evidence>
<keyword evidence="2 5" id="KW-0812">Transmembrane</keyword>
<keyword evidence="4 5" id="KW-0472">Membrane</keyword>
<dbReference type="GO" id="GO:0140359">
    <property type="term" value="F:ABC-type transporter activity"/>
    <property type="evidence" value="ECO:0007669"/>
    <property type="project" value="InterPro"/>
</dbReference>
<dbReference type="InterPro" id="IPR051784">
    <property type="entry name" value="Nod_factor_ABC_transporter"/>
</dbReference>
<dbReference type="PIRSF" id="PIRSF006648">
    <property type="entry name" value="DrrB"/>
    <property type="match status" value="1"/>
</dbReference>